<evidence type="ECO:0000313" key="9">
    <source>
        <dbReference type="Proteomes" id="UP001162483"/>
    </source>
</evidence>
<protein>
    <recommendedName>
        <fullName evidence="3">D-aminoacyl-tRNA deacylase</fullName>
        <ecNumber evidence="3">3.1.1.96</ecNumber>
    </recommendedName>
</protein>
<evidence type="ECO:0000256" key="7">
    <source>
        <dbReference type="ARBA" id="ARBA00048018"/>
    </source>
</evidence>
<dbReference type="EMBL" id="CATNWA010021985">
    <property type="protein sequence ID" value="CAI9624696.1"/>
    <property type="molecule type" value="Genomic_DNA"/>
</dbReference>
<reference evidence="8" key="1">
    <citation type="submission" date="2023-05" db="EMBL/GenBank/DDBJ databases">
        <authorList>
            <person name="Stuckert A."/>
        </authorList>
    </citation>
    <scope>NUCLEOTIDE SEQUENCE</scope>
</reference>
<evidence type="ECO:0000256" key="5">
    <source>
        <dbReference type="ARBA" id="ARBA00022801"/>
    </source>
</evidence>
<proteinExistence type="predicted"/>
<dbReference type="PANTHER" id="PTHR10472:SF1">
    <property type="entry name" value="D-AMINOACYL-TRNA DEACYLASE 2"/>
    <property type="match status" value="1"/>
</dbReference>
<evidence type="ECO:0000313" key="8">
    <source>
        <dbReference type="EMBL" id="CAI9624696.1"/>
    </source>
</evidence>
<sequence>MATIDREVTARVVLQQCLHAKLQVKPPDEDSEAEWTEIQRGMVIYLCFFKGSTKDVIPKMVVSFSVSSVLNVKLSETDSGKHVSVVELPGDILIVPQATLGGKSKGRCMQYHSNAGKELGMELYAQFISQCQKELESHPSWVEAGAVLRHGTYGNRQVLQLNTNGPYTHLLEF</sequence>
<comment type="catalytic activity">
    <reaction evidence="7">
        <text>a D-aminoacyl-tRNA + H2O = a tRNA + a D-alpha-amino acid + H(+)</text>
        <dbReference type="Rhea" id="RHEA:13953"/>
        <dbReference type="Rhea" id="RHEA-COMP:10123"/>
        <dbReference type="Rhea" id="RHEA-COMP:10124"/>
        <dbReference type="ChEBI" id="CHEBI:15377"/>
        <dbReference type="ChEBI" id="CHEBI:15378"/>
        <dbReference type="ChEBI" id="CHEBI:59871"/>
        <dbReference type="ChEBI" id="CHEBI:78442"/>
        <dbReference type="ChEBI" id="CHEBI:79333"/>
        <dbReference type="EC" id="3.1.1.96"/>
    </reaction>
</comment>
<comment type="subcellular location">
    <subcellularLocation>
        <location evidence="1">Cytoplasm</location>
    </subcellularLocation>
</comment>
<evidence type="ECO:0000256" key="3">
    <source>
        <dbReference type="ARBA" id="ARBA00013056"/>
    </source>
</evidence>
<dbReference type="EC" id="3.1.1.96" evidence="3"/>
<gene>
    <name evidence="8" type="ORF">SPARVUS_LOCUS16742327</name>
</gene>
<dbReference type="InterPro" id="IPR003732">
    <property type="entry name" value="Daa-tRNA_deacyls_DTD"/>
</dbReference>
<dbReference type="Gene3D" id="3.50.80.10">
    <property type="entry name" value="D-tyrosyl-tRNA(Tyr) deacylase"/>
    <property type="match status" value="1"/>
</dbReference>
<evidence type="ECO:0000256" key="6">
    <source>
        <dbReference type="ARBA" id="ARBA00047676"/>
    </source>
</evidence>
<evidence type="ECO:0000256" key="4">
    <source>
        <dbReference type="ARBA" id="ARBA00022490"/>
    </source>
</evidence>
<keyword evidence="5" id="KW-0378">Hydrolase</keyword>
<dbReference type="SUPFAM" id="SSF69500">
    <property type="entry name" value="DTD-like"/>
    <property type="match status" value="1"/>
</dbReference>
<evidence type="ECO:0000256" key="2">
    <source>
        <dbReference type="ARBA" id="ARBA00011738"/>
    </source>
</evidence>
<accession>A0ABN9HV71</accession>
<dbReference type="Pfam" id="PF02580">
    <property type="entry name" value="Tyr_Deacylase"/>
    <property type="match status" value="1"/>
</dbReference>
<comment type="catalytic activity">
    <reaction evidence="6">
        <text>glycyl-tRNA(Ala) + H2O = tRNA(Ala) + glycine + H(+)</text>
        <dbReference type="Rhea" id="RHEA:53744"/>
        <dbReference type="Rhea" id="RHEA-COMP:9657"/>
        <dbReference type="Rhea" id="RHEA-COMP:13640"/>
        <dbReference type="ChEBI" id="CHEBI:15377"/>
        <dbReference type="ChEBI" id="CHEBI:15378"/>
        <dbReference type="ChEBI" id="CHEBI:57305"/>
        <dbReference type="ChEBI" id="CHEBI:78442"/>
        <dbReference type="ChEBI" id="CHEBI:78522"/>
        <dbReference type="EC" id="3.1.1.96"/>
    </reaction>
</comment>
<dbReference type="Proteomes" id="UP001162483">
    <property type="component" value="Unassembled WGS sequence"/>
</dbReference>
<comment type="caution">
    <text evidence="8">The sequence shown here is derived from an EMBL/GenBank/DDBJ whole genome shotgun (WGS) entry which is preliminary data.</text>
</comment>
<name>A0ABN9HV71_9NEOB</name>
<dbReference type="InterPro" id="IPR023509">
    <property type="entry name" value="DTD-like_sf"/>
</dbReference>
<keyword evidence="4" id="KW-0963">Cytoplasm</keyword>
<evidence type="ECO:0000256" key="1">
    <source>
        <dbReference type="ARBA" id="ARBA00004496"/>
    </source>
</evidence>
<keyword evidence="9" id="KW-1185">Reference proteome</keyword>
<organism evidence="8 9">
    <name type="scientific">Staurois parvus</name>
    <dbReference type="NCBI Taxonomy" id="386267"/>
    <lineage>
        <taxon>Eukaryota</taxon>
        <taxon>Metazoa</taxon>
        <taxon>Chordata</taxon>
        <taxon>Craniata</taxon>
        <taxon>Vertebrata</taxon>
        <taxon>Euteleostomi</taxon>
        <taxon>Amphibia</taxon>
        <taxon>Batrachia</taxon>
        <taxon>Anura</taxon>
        <taxon>Neobatrachia</taxon>
        <taxon>Ranoidea</taxon>
        <taxon>Ranidae</taxon>
        <taxon>Staurois</taxon>
    </lineage>
</organism>
<dbReference type="PANTHER" id="PTHR10472">
    <property type="entry name" value="D-TYROSYL-TRNA TYR DEACYLASE"/>
    <property type="match status" value="1"/>
</dbReference>
<comment type="subunit">
    <text evidence="2">Homodimer.</text>
</comment>